<sequence length="153" mass="17287">MPKLYSVEREYPVPISALWDAWMNPDALSAWYSPTDLSVLAGSVVSENKIGGWWTVGVDVTKYGFKAYFWGTYSELELNKKIVHSMNYSQDAEEFAARVVTADAHTIEIDFDDRGDSSWVRFTQFGELPADQAEGAKTGMESYFDNLGIYISR</sequence>
<proteinExistence type="inferred from homology"/>
<dbReference type="InterPro" id="IPR023393">
    <property type="entry name" value="START-like_dom_sf"/>
</dbReference>
<dbReference type="SUPFAM" id="SSF55961">
    <property type="entry name" value="Bet v1-like"/>
    <property type="match status" value="1"/>
</dbReference>
<gene>
    <name evidence="3" type="ORF">UFOPK3775_00293</name>
</gene>
<evidence type="ECO:0000313" key="3">
    <source>
        <dbReference type="EMBL" id="CAB4332550.1"/>
    </source>
</evidence>
<organism evidence="3">
    <name type="scientific">freshwater metagenome</name>
    <dbReference type="NCBI Taxonomy" id="449393"/>
    <lineage>
        <taxon>unclassified sequences</taxon>
        <taxon>metagenomes</taxon>
        <taxon>ecological metagenomes</taxon>
    </lineage>
</organism>
<dbReference type="CDD" id="cd07814">
    <property type="entry name" value="SRPBCC_CalC_Aha1-like"/>
    <property type="match status" value="1"/>
</dbReference>
<comment type="similarity">
    <text evidence="1">Belongs to the AHA1 family.</text>
</comment>
<dbReference type="AlphaFoldDB" id="A0A6J5YX93"/>
<feature type="domain" description="Activator of Hsp90 ATPase homologue 1/2-like C-terminal" evidence="2">
    <location>
        <begin position="13"/>
        <end position="150"/>
    </location>
</feature>
<evidence type="ECO:0000259" key="2">
    <source>
        <dbReference type="Pfam" id="PF08327"/>
    </source>
</evidence>
<dbReference type="InterPro" id="IPR013538">
    <property type="entry name" value="ASHA1/2-like_C"/>
</dbReference>
<accession>A0A6J5YX93</accession>
<protein>
    <submittedName>
        <fullName evidence="3">Unannotated protein</fullName>
    </submittedName>
</protein>
<evidence type="ECO:0000256" key="1">
    <source>
        <dbReference type="ARBA" id="ARBA00006817"/>
    </source>
</evidence>
<dbReference type="Pfam" id="PF08327">
    <property type="entry name" value="AHSA1"/>
    <property type="match status" value="1"/>
</dbReference>
<dbReference type="Gene3D" id="3.30.530.20">
    <property type="match status" value="1"/>
</dbReference>
<dbReference type="EMBL" id="CAESAK010000024">
    <property type="protein sequence ID" value="CAB4332550.1"/>
    <property type="molecule type" value="Genomic_DNA"/>
</dbReference>
<name>A0A6J5YX93_9ZZZZ</name>
<reference evidence="3" key="1">
    <citation type="submission" date="2020-05" db="EMBL/GenBank/DDBJ databases">
        <authorList>
            <person name="Chiriac C."/>
            <person name="Salcher M."/>
            <person name="Ghai R."/>
            <person name="Kavagutti S V."/>
        </authorList>
    </citation>
    <scope>NUCLEOTIDE SEQUENCE</scope>
</reference>